<keyword evidence="2" id="KW-1185">Reference proteome</keyword>
<accession>D7KRU9</accession>
<gene>
    <name evidence="1" type="ORF">ARALYDRAFT_894088</name>
</gene>
<evidence type="ECO:0000313" key="1">
    <source>
        <dbReference type="EMBL" id="EFH63172.1"/>
    </source>
</evidence>
<dbReference type="Gramene" id="scaffold_201162.1">
    <property type="protein sequence ID" value="scaffold_201162.1"/>
    <property type="gene ID" value="scaffold_201162.1"/>
</dbReference>
<organism evidence="2">
    <name type="scientific">Arabidopsis lyrata subsp. lyrata</name>
    <name type="common">Lyre-leaved rock-cress</name>
    <dbReference type="NCBI Taxonomy" id="81972"/>
    <lineage>
        <taxon>Eukaryota</taxon>
        <taxon>Viridiplantae</taxon>
        <taxon>Streptophyta</taxon>
        <taxon>Embryophyta</taxon>
        <taxon>Tracheophyta</taxon>
        <taxon>Spermatophyta</taxon>
        <taxon>Magnoliopsida</taxon>
        <taxon>eudicotyledons</taxon>
        <taxon>Gunneridae</taxon>
        <taxon>Pentapetalae</taxon>
        <taxon>rosids</taxon>
        <taxon>malvids</taxon>
        <taxon>Brassicales</taxon>
        <taxon>Brassicaceae</taxon>
        <taxon>Camelineae</taxon>
        <taxon>Arabidopsis</taxon>
    </lineage>
</organism>
<name>D7KRU9_ARALL</name>
<sequence length="82" mass="9042">MVSCDDSSYESSLAPEDVIIAKNISMVLTNILAKEIIRFERDDYELYSVLTVNFGCAQNVVNKFNVGSGLLGLAYGKFSILK</sequence>
<dbReference type="EMBL" id="GL348714">
    <property type="protein sequence ID" value="EFH63172.1"/>
    <property type="molecule type" value="Genomic_DNA"/>
</dbReference>
<protein>
    <submittedName>
        <fullName evidence="1">Predicted protein</fullName>
    </submittedName>
</protein>
<dbReference type="AlphaFoldDB" id="D7KRU9"/>
<dbReference type="Proteomes" id="UP000008694">
    <property type="component" value="Unassembled WGS sequence"/>
</dbReference>
<reference evidence="2" key="1">
    <citation type="journal article" date="2011" name="Nat. Genet.">
        <title>The Arabidopsis lyrata genome sequence and the basis of rapid genome size change.</title>
        <authorList>
            <person name="Hu T.T."/>
            <person name="Pattyn P."/>
            <person name="Bakker E.G."/>
            <person name="Cao J."/>
            <person name="Cheng J.-F."/>
            <person name="Clark R.M."/>
            <person name="Fahlgren N."/>
            <person name="Fawcett J.A."/>
            <person name="Grimwood J."/>
            <person name="Gundlach H."/>
            <person name="Haberer G."/>
            <person name="Hollister J.D."/>
            <person name="Ossowski S."/>
            <person name="Ottilar R.P."/>
            <person name="Salamov A.A."/>
            <person name="Schneeberger K."/>
            <person name="Spannagl M."/>
            <person name="Wang X."/>
            <person name="Yang L."/>
            <person name="Nasrallah M.E."/>
            <person name="Bergelson J."/>
            <person name="Carrington J.C."/>
            <person name="Gaut B.S."/>
            <person name="Schmutz J."/>
            <person name="Mayer K.F.X."/>
            <person name="Van de Peer Y."/>
            <person name="Grigoriev I.V."/>
            <person name="Nordborg M."/>
            <person name="Weigel D."/>
            <person name="Guo Y.-L."/>
        </authorList>
    </citation>
    <scope>NUCLEOTIDE SEQUENCE [LARGE SCALE GENOMIC DNA]</scope>
    <source>
        <strain evidence="2">cv. MN47</strain>
    </source>
</reference>
<proteinExistence type="predicted"/>
<evidence type="ECO:0000313" key="2">
    <source>
        <dbReference type="Proteomes" id="UP000008694"/>
    </source>
</evidence>
<dbReference type="HOGENOM" id="CLU_2561387_0_0_1"/>